<dbReference type="AlphaFoldDB" id="A0A0D1Z2X7"/>
<evidence type="ECO:0000259" key="8">
    <source>
        <dbReference type="PROSITE" id="PS50048"/>
    </source>
</evidence>
<evidence type="ECO:0000256" key="5">
    <source>
        <dbReference type="ARBA" id="ARBA00023163"/>
    </source>
</evidence>
<dbReference type="CDD" id="cd00067">
    <property type="entry name" value="GAL4"/>
    <property type="match status" value="1"/>
</dbReference>
<organism evidence="9 10">
    <name type="scientific">Exophiala mesophila</name>
    <name type="common">Black yeast-like fungus</name>
    <dbReference type="NCBI Taxonomy" id="212818"/>
    <lineage>
        <taxon>Eukaryota</taxon>
        <taxon>Fungi</taxon>
        <taxon>Dikarya</taxon>
        <taxon>Ascomycota</taxon>
        <taxon>Pezizomycotina</taxon>
        <taxon>Eurotiomycetes</taxon>
        <taxon>Chaetothyriomycetidae</taxon>
        <taxon>Chaetothyriales</taxon>
        <taxon>Herpotrichiellaceae</taxon>
        <taxon>Exophiala</taxon>
    </lineage>
</organism>
<dbReference type="PROSITE" id="PS50048">
    <property type="entry name" value="ZN2_CY6_FUNGAL_2"/>
    <property type="match status" value="1"/>
</dbReference>
<dbReference type="GeneID" id="27325819"/>
<dbReference type="Gene3D" id="4.10.240.10">
    <property type="entry name" value="Zn(2)-C6 fungal-type DNA-binding domain"/>
    <property type="match status" value="1"/>
</dbReference>
<protein>
    <recommendedName>
        <fullName evidence="8">Zn(2)-C6 fungal-type domain-containing protein</fullName>
    </recommendedName>
</protein>
<dbReference type="Pfam" id="PF00172">
    <property type="entry name" value="Zn_clus"/>
    <property type="match status" value="1"/>
</dbReference>
<evidence type="ECO:0000256" key="6">
    <source>
        <dbReference type="ARBA" id="ARBA00023242"/>
    </source>
</evidence>
<dbReference type="RefSeq" id="XP_016219853.1">
    <property type="nucleotide sequence ID" value="XM_016372942.1"/>
</dbReference>
<dbReference type="CDD" id="cd12148">
    <property type="entry name" value="fungal_TF_MHR"/>
    <property type="match status" value="1"/>
</dbReference>
<dbReference type="PANTHER" id="PTHR31845:SF17">
    <property type="entry name" value="ZN(II)2CYS6 TRANSCRIPTION FACTOR (EUROFUNG)"/>
    <property type="match status" value="1"/>
</dbReference>
<dbReference type="SUPFAM" id="SSF57701">
    <property type="entry name" value="Zn2/Cys6 DNA-binding domain"/>
    <property type="match status" value="1"/>
</dbReference>
<feature type="compositionally biased region" description="Polar residues" evidence="7">
    <location>
        <begin position="193"/>
        <end position="203"/>
    </location>
</feature>
<gene>
    <name evidence="9" type="ORF">PV10_07974</name>
</gene>
<dbReference type="SMART" id="SM00066">
    <property type="entry name" value="GAL4"/>
    <property type="match status" value="1"/>
</dbReference>
<dbReference type="InterPro" id="IPR036864">
    <property type="entry name" value="Zn2-C6_fun-type_DNA-bd_sf"/>
</dbReference>
<dbReference type="OrthoDB" id="3429912at2759"/>
<dbReference type="VEuPathDB" id="FungiDB:PV10_07974"/>
<keyword evidence="10" id="KW-1185">Reference proteome</keyword>
<evidence type="ECO:0000313" key="10">
    <source>
        <dbReference type="Proteomes" id="UP000054302"/>
    </source>
</evidence>
<dbReference type="EMBL" id="KN847525">
    <property type="protein sequence ID" value="KIV88279.1"/>
    <property type="molecule type" value="Genomic_DNA"/>
</dbReference>
<dbReference type="PROSITE" id="PS00463">
    <property type="entry name" value="ZN2_CY6_FUNGAL_1"/>
    <property type="match status" value="1"/>
</dbReference>
<keyword evidence="2" id="KW-0479">Metal-binding</keyword>
<feature type="region of interest" description="Disordered" evidence="7">
    <location>
        <begin position="193"/>
        <end position="212"/>
    </location>
</feature>
<dbReference type="SMART" id="SM00906">
    <property type="entry name" value="Fungal_trans"/>
    <property type="match status" value="1"/>
</dbReference>
<reference evidence="9 10" key="1">
    <citation type="submission" date="2015-01" db="EMBL/GenBank/DDBJ databases">
        <title>The Genome Sequence of Exophiala mesophila CBS40295.</title>
        <authorList>
            <consortium name="The Broad Institute Genomics Platform"/>
            <person name="Cuomo C."/>
            <person name="de Hoog S."/>
            <person name="Gorbushina A."/>
            <person name="Stielow B."/>
            <person name="Teixiera M."/>
            <person name="Abouelleil A."/>
            <person name="Chapman S.B."/>
            <person name="Priest M."/>
            <person name="Young S.K."/>
            <person name="Wortman J."/>
            <person name="Nusbaum C."/>
            <person name="Birren B."/>
        </authorList>
    </citation>
    <scope>NUCLEOTIDE SEQUENCE [LARGE SCALE GENOMIC DNA]</scope>
    <source>
        <strain evidence="9 10">CBS 40295</strain>
    </source>
</reference>
<dbReference type="PANTHER" id="PTHR31845">
    <property type="entry name" value="FINGER DOMAIN PROTEIN, PUTATIVE-RELATED"/>
    <property type="match status" value="1"/>
</dbReference>
<keyword evidence="6" id="KW-0539">Nucleus</keyword>
<dbReference type="GO" id="GO:0005634">
    <property type="term" value="C:nucleus"/>
    <property type="evidence" value="ECO:0007669"/>
    <property type="project" value="UniProtKB-SubCell"/>
</dbReference>
<evidence type="ECO:0000256" key="2">
    <source>
        <dbReference type="ARBA" id="ARBA00022723"/>
    </source>
</evidence>
<dbReference type="InterPro" id="IPR051089">
    <property type="entry name" value="prtT"/>
</dbReference>
<feature type="domain" description="Zn(2)-C6 fungal-type" evidence="8">
    <location>
        <begin position="22"/>
        <end position="54"/>
    </location>
</feature>
<dbReference type="GO" id="GO:0000976">
    <property type="term" value="F:transcription cis-regulatory region binding"/>
    <property type="evidence" value="ECO:0007669"/>
    <property type="project" value="TreeGrafter"/>
</dbReference>
<dbReference type="GO" id="GO:0008270">
    <property type="term" value="F:zinc ion binding"/>
    <property type="evidence" value="ECO:0007669"/>
    <property type="project" value="InterPro"/>
</dbReference>
<keyword evidence="4" id="KW-0238">DNA-binding</keyword>
<dbReference type="HOGENOM" id="CLU_010001_1_0_1"/>
<keyword evidence="5" id="KW-0804">Transcription</keyword>
<evidence type="ECO:0000256" key="7">
    <source>
        <dbReference type="SAM" id="MobiDB-lite"/>
    </source>
</evidence>
<evidence type="ECO:0000256" key="1">
    <source>
        <dbReference type="ARBA" id="ARBA00004123"/>
    </source>
</evidence>
<name>A0A0D1Z2X7_EXOME</name>
<dbReference type="GO" id="GO:0000981">
    <property type="term" value="F:DNA-binding transcription factor activity, RNA polymerase II-specific"/>
    <property type="evidence" value="ECO:0007669"/>
    <property type="project" value="InterPro"/>
</dbReference>
<dbReference type="InterPro" id="IPR001138">
    <property type="entry name" value="Zn2Cys6_DnaBD"/>
</dbReference>
<evidence type="ECO:0000256" key="4">
    <source>
        <dbReference type="ARBA" id="ARBA00023125"/>
    </source>
</evidence>
<comment type="subcellular location">
    <subcellularLocation>
        <location evidence="1">Nucleus</location>
    </subcellularLocation>
</comment>
<dbReference type="OMA" id="QAACLVC"/>
<dbReference type="STRING" id="212818.A0A0D1Z2X7"/>
<dbReference type="GO" id="GO:0006351">
    <property type="term" value="P:DNA-templated transcription"/>
    <property type="evidence" value="ECO:0007669"/>
    <property type="project" value="InterPro"/>
</dbReference>
<proteinExistence type="predicted"/>
<evidence type="ECO:0000256" key="3">
    <source>
        <dbReference type="ARBA" id="ARBA00023015"/>
    </source>
</evidence>
<dbReference type="InterPro" id="IPR007219">
    <property type="entry name" value="XnlR_reg_dom"/>
</dbReference>
<feature type="region of interest" description="Disordered" evidence="7">
    <location>
        <begin position="111"/>
        <end position="170"/>
    </location>
</feature>
<keyword evidence="3" id="KW-0805">Transcription regulation</keyword>
<feature type="compositionally biased region" description="Polar residues" evidence="7">
    <location>
        <begin position="111"/>
        <end position="127"/>
    </location>
</feature>
<sequence length="748" mass="81925">MASNSSPDRDVKQAATPAKQAACLECRRSKVKCTRDPAATVCRKCQQANLHCVTPEYHVGRYKGVKNKRSGLEKAIYQVEQALKRSKDSGSSLTLENLDVDADLRQLITSPPLATSQIRRQSSSLTPNEKGPPPFPQARRSLVPGESTGGSRDFSTHDMSPPDAPTEKPEELALNHADNPLQLLAMASILPAQSPSTTMSTSPAGAVPQPTASDVNGAEAELTQFFGSLQPTFDNSPELDPIEMGLVTTEEAESLFAYFHERLAHTRWGLDPTLHTAAFVRGRSAFLFTSILAAAALFLPKAEALSKRLSNHRNDLARKVLANRNRSVEIVLAFMVNVPWMKPARHWADDETCAYLSMALTIALDLQLNKIVVPSPTIRPPGFLDKIAKAECIDAAKALQLDGFPNVDPTSAWGRRLLRLRERIWLALFVLDRGICLARGRPYAVPIGPLVESCDTWHISDIADRWDGSIISAAVLRRDLVGLISGVREFCDGSQGVNGGSPAVRFLKDKIDRFFEQWYAVWSLQITQGDGQLPPYVEILVSHTKLSCYCSVVNHPTASTDVKQFFRAAGLASAMNVMRAAVQGEGRLKSMPNNTVIMVSFAACFALALGTSELGNRAIFAPNARTLIEEVIAVLERIGSTPKHRDGLSVLFARHIRRIFQSSMLNPQEDAQTPAPNLTNPSQPVQDLSYASPRPTAIPAPAASNEPYVFDMTDEQILEAINNASASQELFQLDETMFVDWLDWPNVA</sequence>
<accession>A0A0D1Z2X7</accession>
<dbReference type="Proteomes" id="UP000054302">
    <property type="component" value="Unassembled WGS sequence"/>
</dbReference>
<evidence type="ECO:0000313" key="9">
    <source>
        <dbReference type="EMBL" id="KIV88279.1"/>
    </source>
</evidence>